<feature type="binding site" evidence="6">
    <location>
        <position position="156"/>
    </location>
    <ligand>
        <name>Mg(2+)</name>
        <dbReference type="ChEBI" id="CHEBI:18420"/>
    </ligand>
</feature>
<evidence type="ECO:0000256" key="3">
    <source>
        <dbReference type="ARBA" id="ARBA00005902"/>
    </source>
</evidence>
<gene>
    <name evidence="7" type="primary">TSNAX</name>
</gene>
<evidence type="ECO:0000256" key="1">
    <source>
        <dbReference type="ARBA" id="ARBA00004123"/>
    </source>
</evidence>
<evidence type="ECO:0000256" key="4">
    <source>
        <dbReference type="ARBA" id="ARBA00022490"/>
    </source>
</evidence>
<dbReference type="InterPro" id="IPR016068">
    <property type="entry name" value="Translin_N"/>
</dbReference>
<evidence type="ECO:0000313" key="7">
    <source>
        <dbReference type="EMBL" id="CDG67813.1"/>
    </source>
</evidence>
<dbReference type="SUPFAM" id="SSF74784">
    <property type="entry name" value="Translin"/>
    <property type="match status" value="1"/>
</dbReference>
<name>T2M698_HYDVU</name>
<dbReference type="GO" id="GO:0043565">
    <property type="term" value="F:sequence-specific DNA binding"/>
    <property type="evidence" value="ECO:0007669"/>
    <property type="project" value="InterPro"/>
</dbReference>
<dbReference type="AlphaFoldDB" id="T2M698"/>
<dbReference type="CDD" id="cd14820">
    <property type="entry name" value="TRAX"/>
    <property type="match status" value="1"/>
</dbReference>
<feature type="binding site" evidence="6">
    <location>
        <position position="108"/>
    </location>
    <ligand>
        <name>Mg(2+)</name>
        <dbReference type="ChEBI" id="CHEBI:18420"/>
    </ligand>
</feature>
<dbReference type="OrthoDB" id="31005at2759"/>
<evidence type="ECO:0000256" key="2">
    <source>
        <dbReference type="ARBA" id="ARBA00004496"/>
    </source>
</evidence>
<dbReference type="InterPro" id="IPR036081">
    <property type="entry name" value="Translin_sf"/>
</dbReference>
<dbReference type="Gene3D" id="1.20.58.190">
    <property type="entry name" value="Translin, domain 1"/>
    <property type="match status" value="1"/>
</dbReference>
<accession>T2M698</accession>
<dbReference type="Gene3D" id="1.20.58.200">
    <property type="entry name" value="Translin, domain 2"/>
    <property type="match status" value="1"/>
</dbReference>
<dbReference type="EMBL" id="HAAD01001581">
    <property type="protein sequence ID" value="CDG67813.1"/>
    <property type="molecule type" value="mRNA"/>
</dbReference>
<evidence type="ECO:0000256" key="5">
    <source>
        <dbReference type="ARBA" id="ARBA00023242"/>
    </source>
</evidence>
<dbReference type="GO" id="GO:0005737">
    <property type="term" value="C:cytoplasm"/>
    <property type="evidence" value="ECO:0007669"/>
    <property type="project" value="UniProtKB-SubCell"/>
</dbReference>
<dbReference type="InterPro" id="IPR002848">
    <property type="entry name" value="Translin_fam"/>
</dbReference>
<proteinExistence type="evidence at transcript level"/>
<keyword evidence="6" id="KW-0460">Magnesium</keyword>
<evidence type="ECO:0000256" key="6">
    <source>
        <dbReference type="PIRSR" id="PIRSR602848-1"/>
    </source>
</evidence>
<protein>
    <submittedName>
        <fullName evidence="7">Translin-associated protein X</fullName>
    </submittedName>
</protein>
<dbReference type="Pfam" id="PF01997">
    <property type="entry name" value="Translin"/>
    <property type="match status" value="1"/>
</dbReference>
<organism evidence="7">
    <name type="scientific">Hydra vulgaris</name>
    <name type="common">Hydra</name>
    <name type="synonym">Hydra attenuata</name>
    <dbReference type="NCBI Taxonomy" id="6087"/>
    <lineage>
        <taxon>Eukaryota</taxon>
        <taxon>Metazoa</taxon>
        <taxon>Cnidaria</taxon>
        <taxon>Hydrozoa</taxon>
        <taxon>Hydroidolina</taxon>
        <taxon>Anthoathecata</taxon>
        <taxon>Aplanulata</taxon>
        <taxon>Hydridae</taxon>
        <taxon>Hydra</taxon>
    </lineage>
</organism>
<comment type="subcellular location">
    <subcellularLocation>
        <location evidence="2">Cytoplasm</location>
    </subcellularLocation>
    <subcellularLocation>
        <location evidence="1">Nucleus</location>
    </subcellularLocation>
</comment>
<dbReference type="GO" id="GO:0005634">
    <property type="term" value="C:nucleus"/>
    <property type="evidence" value="ECO:0007669"/>
    <property type="project" value="UniProtKB-SubCell"/>
</dbReference>
<keyword evidence="4" id="KW-0963">Cytoplasm</keyword>
<reference evidence="7" key="1">
    <citation type="journal article" date="2013" name="Genome Biol. Evol.">
        <title>Punctuated emergences of genetic and phenotypic innovations in eumetazoan, bilaterian, euteleostome, and hominidae ancestors.</title>
        <authorList>
            <person name="Wenger Y."/>
            <person name="Galliot B."/>
        </authorList>
    </citation>
    <scope>NUCLEOTIDE SEQUENCE</scope>
    <source>
        <tissue evidence="7">Whole animals</tissue>
    </source>
</reference>
<keyword evidence="5" id="KW-0539">Nucleus</keyword>
<comment type="similarity">
    <text evidence="3">Belongs to the translin family.</text>
</comment>
<keyword evidence="6" id="KW-0479">Metal-binding</keyword>
<sequence length="245" mass="28715">KVSIKIYLKMDENDELQNLFLWVRDRLDSRNDKREKILKFSRDITNESKKVIFSLLRKGIPTEMLLSEAEIKLQFLKKLLSYISEELKEEDAYMFHKSFSFGVQEFIEAVSLYFFIKNETLIEFDNVCNQYFIFHGSKSFLFPQDYLGGIADLTGELMRVAVNSLGVDDNLNITKICEFARLVYKQFSVFVSLDPELFRKVCVMKSSLIKIENTIYILKVRGAELSENFTPTSFQFEMECPENDI</sequence>
<dbReference type="InterPro" id="IPR016069">
    <property type="entry name" value="Translin_C"/>
</dbReference>
<dbReference type="PANTHER" id="PTHR10741">
    <property type="entry name" value="TRANSLIN AND TRANSLIN ASSOCIATED PROTEIN X"/>
    <property type="match status" value="1"/>
</dbReference>
<feature type="non-terminal residue" evidence="7">
    <location>
        <position position="1"/>
    </location>
</feature>
<dbReference type="GO" id="GO:0046872">
    <property type="term" value="F:metal ion binding"/>
    <property type="evidence" value="ECO:0007669"/>
    <property type="project" value="UniProtKB-KW"/>
</dbReference>